<accession>A0A7T8KKC2</accession>
<dbReference type="GO" id="GO:0030686">
    <property type="term" value="C:90S preribosome"/>
    <property type="evidence" value="ECO:0007669"/>
    <property type="project" value="TreeGrafter"/>
</dbReference>
<evidence type="ECO:0000256" key="2">
    <source>
        <dbReference type="SAM" id="MobiDB-lite"/>
    </source>
</evidence>
<name>A0A7T8KKC2_CALRO</name>
<evidence type="ECO:0000313" key="3">
    <source>
        <dbReference type="EMBL" id="QQP57540.1"/>
    </source>
</evidence>
<dbReference type="SUPFAM" id="SSF48371">
    <property type="entry name" value="ARM repeat"/>
    <property type="match status" value="1"/>
</dbReference>
<evidence type="ECO:0000313" key="4">
    <source>
        <dbReference type="Proteomes" id="UP000595437"/>
    </source>
</evidence>
<dbReference type="PANTHER" id="PTHR13102">
    <property type="entry name" value="NUCLEOLAR PROTEIN 9"/>
    <property type="match status" value="1"/>
</dbReference>
<feature type="compositionally biased region" description="Basic and acidic residues" evidence="2">
    <location>
        <begin position="509"/>
        <end position="520"/>
    </location>
</feature>
<dbReference type="AlphaFoldDB" id="A0A7T8KKC2"/>
<dbReference type="Gene3D" id="1.25.10.10">
    <property type="entry name" value="Leucine-rich Repeat Variant"/>
    <property type="match status" value="2"/>
</dbReference>
<feature type="region of interest" description="Disordered" evidence="2">
    <location>
        <begin position="509"/>
        <end position="547"/>
    </location>
</feature>
<dbReference type="GO" id="GO:0003723">
    <property type="term" value="F:RNA binding"/>
    <property type="evidence" value="ECO:0007669"/>
    <property type="project" value="InterPro"/>
</dbReference>
<dbReference type="EMBL" id="CP045891">
    <property type="protein sequence ID" value="QQP57540.1"/>
    <property type="molecule type" value="Genomic_DNA"/>
</dbReference>
<proteinExistence type="predicted"/>
<dbReference type="GO" id="GO:0000480">
    <property type="term" value="P:endonucleolytic cleavage in 5'-ETS of tricistronic rRNA transcript (SSU-rRNA, 5.8S rRNA, LSU-rRNA)"/>
    <property type="evidence" value="ECO:0007669"/>
    <property type="project" value="TreeGrafter"/>
</dbReference>
<dbReference type="InterPro" id="IPR011989">
    <property type="entry name" value="ARM-like"/>
</dbReference>
<protein>
    <submittedName>
        <fullName evidence="3">Pumilio domaincontaining protein C14orf21like</fullName>
    </submittedName>
</protein>
<keyword evidence="4" id="KW-1185">Reference proteome</keyword>
<gene>
    <name evidence="3" type="ORF">FKW44_002560</name>
</gene>
<dbReference type="PANTHER" id="PTHR13102:SF0">
    <property type="entry name" value="NUCLEOLAR PROTEIN 9"/>
    <property type="match status" value="1"/>
</dbReference>
<dbReference type="GO" id="GO:0000056">
    <property type="term" value="P:ribosomal small subunit export from nucleus"/>
    <property type="evidence" value="ECO:0007669"/>
    <property type="project" value="TreeGrafter"/>
</dbReference>
<reference evidence="4" key="1">
    <citation type="submission" date="2021-01" db="EMBL/GenBank/DDBJ databases">
        <title>Caligus Genome Assembly.</title>
        <authorList>
            <person name="Gallardo-Escarate C."/>
        </authorList>
    </citation>
    <scope>NUCLEOTIDE SEQUENCE [LARGE SCALE GENOMIC DNA]</scope>
</reference>
<organism evidence="3 4">
    <name type="scientific">Caligus rogercresseyi</name>
    <name type="common">Sea louse</name>
    <dbReference type="NCBI Taxonomy" id="217165"/>
    <lineage>
        <taxon>Eukaryota</taxon>
        <taxon>Metazoa</taxon>
        <taxon>Ecdysozoa</taxon>
        <taxon>Arthropoda</taxon>
        <taxon>Crustacea</taxon>
        <taxon>Multicrustacea</taxon>
        <taxon>Hexanauplia</taxon>
        <taxon>Copepoda</taxon>
        <taxon>Siphonostomatoida</taxon>
        <taxon>Caligidae</taxon>
        <taxon>Caligus</taxon>
    </lineage>
</organism>
<dbReference type="Proteomes" id="UP000595437">
    <property type="component" value="Chromosome 2"/>
</dbReference>
<keyword evidence="1" id="KW-0677">Repeat</keyword>
<dbReference type="GO" id="GO:0030688">
    <property type="term" value="C:preribosome, small subunit precursor"/>
    <property type="evidence" value="ECO:0007669"/>
    <property type="project" value="TreeGrafter"/>
</dbReference>
<dbReference type="GO" id="GO:0005730">
    <property type="term" value="C:nucleolus"/>
    <property type="evidence" value="ECO:0007669"/>
    <property type="project" value="TreeGrafter"/>
</dbReference>
<dbReference type="GO" id="GO:0000472">
    <property type="term" value="P:endonucleolytic cleavage to generate mature 5'-end of SSU-rRNA from (SSU-rRNA, 5.8S rRNA, LSU-rRNA)"/>
    <property type="evidence" value="ECO:0007669"/>
    <property type="project" value="TreeGrafter"/>
</dbReference>
<dbReference type="InterPro" id="IPR040000">
    <property type="entry name" value="NOP9"/>
</dbReference>
<dbReference type="InterPro" id="IPR001313">
    <property type="entry name" value="Pumilio_RNA-bd_rpt"/>
</dbReference>
<dbReference type="Pfam" id="PF22493">
    <property type="entry name" value="PUF_NOP9"/>
    <property type="match status" value="2"/>
</dbReference>
<dbReference type="GO" id="GO:0000447">
    <property type="term" value="P:endonucleolytic cleavage in ITS1 to separate SSU-rRNA from 5.8S rRNA and LSU-rRNA from tricistronic rRNA transcript (SSU-rRNA, 5.8S rRNA, LSU-rRNA)"/>
    <property type="evidence" value="ECO:0007669"/>
    <property type="project" value="TreeGrafter"/>
</dbReference>
<evidence type="ECO:0000256" key="1">
    <source>
        <dbReference type="ARBA" id="ARBA00022737"/>
    </source>
</evidence>
<dbReference type="InterPro" id="IPR016024">
    <property type="entry name" value="ARM-type_fold"/>
</dbReference>
<feature type="compositionally biased region" description="Basic residues" evidence="2">
    <location>
        <begin position="530"/>
        <end position="540"/>
    </location>
</feature>
<dbReference type="OrthoDB" id="9987665at2759"/>
<sequence>MTEFENANSVKEKKKSFFQKAKKFGKQGRFGKGRSIESDTYHYLLRVLETLNNQPFESPEEKSVFIINVFEQTEEQEVDIALEDFRVTERFMEALTKDMRVMMVDPFGSHVLEKLLFLSAFNGQTEEESFHYRSLWVLKVSKFAINNFEFFAEDLYASHVLKTAFQCLSGSKYAMEQGAKVTSSKEYSFVEEGNDGYLDTLVSSLDKSLLYTLSKSSLNECKMLVKDLLDNVFDEDEVSFESPGVAQLLEMMISVTNEHLPKQFKKIYSRFLEGNTFIIQKLLNTCQDKERFEEWYTNELDDKIESQSHFSVALSKALKIYDSSKDQDKTVQALIFLGNKGDEGDGSSEKTVNKIGSQIIQELLRFNKPIKTVNSLLFMNALDLRGVLVDPKGCHITGSFISSKNIGEKSRDGLIKALMGHFRFLCCNKFGSRSFDEIWKGASSKGRDLIAAELSKEADLLKSNHYGQFIHSNLRLDTYKRNYQDWKSGISAKEKKRELFKDILGTSDKHDEKDLKRSLDENDVDSSETKKKKRSPKKVAKSYLDDL</sequence>